<keyword evidence="3" id="KW-1185">Reference proteome</keyword>
<evidence type="ECO:0000313" key="3">
    <source>
        <dbReference type="Proteomes" id="UP000192315"/>
    </source>
</evidence>
<dbReference type="Gene3D" id="1.10.150.240">
    <property type="entry name" value="Putative phosphatase, domain 2"/>
    <property type="match status" value="1"/>
</dbReference>
<dbReference type="PANTHER" id="PTHR43434:SF1">
    <property type="entry name" value="PHOSPHOGLYCOLATE PHOSPHATASE"/>
    <property type="match status" value="1"/>
</dbReference>
<name>A0A8G2L7N7_PICTO</name>
<dbReference type="GO" id="GO:0006281">
    <property type="term" value="P:DNA repair"/>
    <property type="evidence" value="ECO:0007669"/>
    <property type="project" value="TreeGrafter"/>
</dbReference>
<protein>
    <submittedName>
        <fullName evidence="2">Phosphoglycolate phosphatase</fullName>
    </submittedName>
</protein>
<gene>
    <name evidence="2" type="ORF">SAMN02745355_1245</name>
</gene>
<dbReference type="SFLD" id="SFLDS00003">
    <property type="entry name" value="Haloacid_Dehalogenase"/>
    <property type="match status" value="1"/>
</dbReference>
<organism evidence="2 3">
    <name type="scientific">Picrophilus torridus (strain ATCC 700027 / DSM 9790 / JCM 10055 / NBRC 100828 / KAW 2/3)</name>
    <dbReference type="NCBI Taxonomy" id="1122961"/>
    <lineage>
        <taxon>Archaea</taxon>
        <taxon>Methanobacteriati</taxon>
        <taxon>Thermoplasmatota</taxon>
        <taxon>Thermoplasmata</taxon>
        <taxon>Thermoplasmatales</taxon>
        <taxon>Picrophilaceae</taxon>
        <taxon>Picrophilus</taxon>
    </lineage>
</organism>
<dbReference type="InterPro" id="IPR023214">
    <property type="entry name" value="HAD_sf"/>
</dbReference>
<dbReference type="InterPro" id="IPR050155">
    <property type="entry name" value="HAD-like_hydrolase_sf"/>
</dbReference>
<dbReference type="NCBIfam" id="TIGR01549">
    <property type="entry name" value="HAD-SF-IA-v1"/>
    <property type="match status" value="1"/>
</dbReference>
<dbReference type="SFLD" id="SFLDG01129">
    <property type="entry name" value="C1.5:_HAD__Beta-PGM__Phosphata"/>
    <property type="match status" value="1"/>
</dbReference>
<evidence type="ECO:0000256" key="1">
    <source>
        <dbReference type="ARBA" id="ARBA00007958"/>
    </source>
</evidence>
<dbReference type="InterPro" id="IPR041492">
    <property type="entry name" value="HAD_2"/>
</dbReference>
<dbReference type="GO" id="GO:0008967">
    <property type="term" value="F:phosphoglycolate phosphatase activity"/>
    <property type="evidence" value="ECO:0007669"/>
    <property type="project" value="TreeGrafter"/>
</dbReference>
<sequence>MFKAVIFDLDGTILDSIPLRVRSWQQAFDDYNISADPEIIRLMIGYPGSMLIKKVNAMNPEIEFREEYYFKMHLDELRFFPDVDDTFKELRKLGVKIAVVTSSRKDFVMRLNIKADAIVTIDDVKNGKPDTEPYIKAMSMMNVKPDETIVVGDIDNDLIPSRELGCLSVLVRHNRNVSSDHADIIIEEIKEVLNIFNDKKDL</sequence>
<proteinExistence type="inferred from homology"/>
<comment type="similarity">
    <text evidence="1">Belongs to the HAD-like hydrolase superfamily.</text>
</comment>
<dbReference type="SFLD" id="SFLDG01135">
    <property type="entry name" value="C1.5.6:_HAD__Beta-PGM__Phospha"/>
    <property type="match status" value="1"/>
</dbReference>
<dbReference type="InterPro" id="IPR006439">
    <property type="entry name" value="HAD-SF_hydro_IA"/>
</dbReference>
<dbReference type="InterPro" id="IPR023198">
    <property type="entry name" value="PGP-like_dom2"/>
</dbReference>
<dbReference type="NCBIfam" id="TIGR01509">
    <property type="entry name" value="HAD-SF-IA-v3"/>
    <property type="match status" value="1"/>
</dbReference>
<dbReference type="Pfam" id="PF13419">
    <property type="entry name" value="HAD_2"/>
    <property type="match status" value="1"/>
</dbReference>
<dbReference type="EMBL" id="FWYE01000003">
    <property type="protein sequence ID" value="SMD31317.1"/>
    <property type="molecule type" value="Genomic_DNA"/>
</dbReference>
<reference evidence="2 3" key="1">
    <citation type="submission" date="2017-04" db="EMBL/GenBank/DDBJ databases">
        <authorList>
            <person name="Varghese N."/>
            <person name="Submissions S."/>
        </authorList>
    </citation>
    <scope>NUCLEOTIDE SEQUENCE [LARGE SCALE GENOMIC DNA]</scope>
    <source>
        <strain evidence="2 3">DSM 9789</strain>
    </source>
</reference>
<dbReference type="Proteomes" id="UP000192315">
    <property type="component" value="Unassembled WGS sequence"/>
</dbReference>
<evidence type="ECO:0000313" key="2">
    <source>
        <dbReference type="EMBL" id="SMD31317.1"/>
    </source>
</evidence>
<dbReference type="SUPFAM" id="SSF56784">
    <property type="entry name" value="HAD-like"/>
    <property type="match status" value="1"/>
</dbReference>
<dbReference type="AlphaFoldDB" id="A0A8G2L7N7"/>
<dbReference type="Gene3D" id="3.40.50.1000">
    <property type="entry name" value="HAD superfamily/HAD-like"/>
    <property type="match status" value="1"/>
</dbReference>
<dbReference type="PANTHER" id="PTHR43434">
    <property type="entry name" value="PHOSPHOGLYCOLATE PHOSPHATASE"/>
    <property type="match status" value="1"/>
</dbReference>
<comment type="caution">
    <text evidence="2">The sequence shown here is derived from an EMBL/GenBank/DDBJ whole genome shotgun (WGS) entry which is preliminary data.</text>
</comment>
<accession>A0A8G2L7N7</accession>
<dbReference type="RefSeq" id="WP_084273019.1">
    <property type="nucleotide sequence ID" value="NZ_FWYE01000003.1"/>
</dbReference>
<dbReference type="PRINTS" id="PR00413">
    <property type="entry name" value="HADHALOGNASE"/>
</dbReference>
<dbReference type="InterPro" id="IPR036412">
    <property type="entry name" value="HAD-like_sf"/>
</dbReference>